<keyword evidence="2" id="KW-1185">Reference proteome</keyword>
<evidence type="ECO:0000313" key="2">
    <source>
        <dbReference type="Proteomes" id="UP000232323"/>
    </source>
</evidence>
<reference evidence="1 2" key="1">
    <citation type="submission" date="2017-08" db="EMBL/GenBank/DDBJ databases">
        <title>Acidophilic green algal genome provides insights into adaptation to an acidic environment.</title>
        <authorList>
            <person name="Hirooka S."/>
            <person name="Hirose Y."/>
            <person name="Kanesaki Y."/>
            <person name="Higuchi S."/>
            <person name="Fujiwara T."/>
            <person name="Onuma R."/>
            <person name="Era A."/>
            <person name="Ohbayashi R."/>
            <person name="Uzuka A."/>
            <person name="Nozaki H."/>
            <person name="Yoshikawa H."/>
            <person name="Miyagishima S.Y."/>
        </authorList>
    </citation>
    <scope>NUCLEOTIDE SEQUENCE [LARGE SCALE GENOMIC DNA]</scope>
    <source>
        <strain evidence="1 2">NIES-2499</strain>
    </source>
</reference>
<dbReference type="OrthoDB" id="553263at2759"/>
<dbReference type="EMBL" id="BEGY01000006">
    <property type="protein sequence ID" value="GAX74270.1"/>
    <property type="molecule type" value="Genomic_DNA"/>
</dbReference>
<dbReference type="PANTHER" id="PTHR47576:SF2">
    <property type="entry name" value="BRCT DOMAIN DNA REPAIR PROTEIN-RELATED"/>
    <property type="match status" value="1"/>
</dbReference>
<organism evidence="1 2">
    <name type="scientific">Chlamydomonas eustigma</name>
    <dbReference type="NCBI Taxonomy" id="1157962"/>
    <lineage>
        <taxon>Eukaryota</taxon>
        <taxon>Viridiplantae</taxon>
        <taxon>Chlorophyta</taxon>
        <taxon>core chlorophytes</taxon>
        <taxon>Chlorophyceae</taxon>
        <taxon>CS clade</taxon>
        <taxon>Chlamydomonadales</taxon>
        <taxon>Chlamydomonadaceae</taxon>
        <taxon>Chlamydomonas</taxon>
    </lineage>
</organism>
<accession>A0A250WUP5</accession>
<comment type="caution">
    <text evidence="1">The sequence shown here is derived from an EMBL/GenBank/DDBJ whole genome shotgun (WGS) entry which is preliminary data.</text>
</comment>
<dbReference type="Proteomes" id="UP000232323">
    <property type="component" value="Unassembled WGS sequence"/>
</dbReference>
<gene>
    <name evidence="1" type="ORF">CEUSTIGMA_g1719.t1</name>
</gene>
<dbReference type="AlphaFoldDB" id="A0A250WUP5"/>
<evidence type="ECO:0000313" key="1">
    <source>
        <dbReference type="EMBL" id="GAX74270.1"/>
    </source>
</evidence>
<name>A0A250WUP5_9CHLO</name>
<protein>
    <submittedName>
        <fullName evidence="1">Uncharacterized protein</fullName>
    </submittedName>
</protein>
<dbReference type="PANTHER" id="PTHR47576">
    <property type="entry name" value="BRCT DOMAIN DNA REPAIR PROTEIN-RELATED"/>
    <property type="match status" value="1"/>
</dbReference>
<sequence>MRDASQPELLVLSTSDLDEVVIRVPALTLLLPRDELGVLGHAVIQVHGNTSRSMQYNTPNSTMGGRYQPRRSRNAIGLAQILWAIYEHYNEALDASMQLEAMQEDVSLRKMLQVPFLKMHVVRRVDLLGPLCSFGGLTRCSRDHTVAAYQLFLNK</sequence>
<proteinExistence type="predicted"/>